<protein>
    <submittedName>
        <fullName evidence="2 3">Uncharacterized protein LOC136078216</fullName>
    </submittedName>
</protein>
<dbReference type="RefSeq" id="XP_065649545.1">
    <property type="nucleotide sequence ID" value="XM_065793473.1"/>
</dbReference>
<dbReference type="GeneID" id="136078216"/>
<evidence type="ECO:0000313" key="3">
    <source>
        <dbReference type="RefSeq" id="XP_065649545.1"/>
    </source>
</evidence>
<dbReference type="PANTHER" id="PTHR46601:SF1">
    <property type="entry name" value="ADF-H DOMAIN-CONTAINING PROTEIN"/>
    <property type="match status" value="1"/>
</dbReference>
<sequence length="525" mass="61309">MPGKKDCVKVKGGPPQQKRLLMCNLHELYIDFKSKYPNFKIGFSKFCSLRPKWCISVGPSGTHCVCVCIHHQNSILLVNAIQWNVTYKDLMSKLVCDTSNNECMFHRCAKCPGFDNLKEFLDEKLSEIDEEEEIQFNQWESTDRSQLVTQTASLFEYKELVVSHINQLTSHSYIAKCQMRYLKELKNSLGKNECIILADFAENYQFVIQDEIQSYHWNKQQCTLHPVVIYFKEIFKPNIQHKSFCFLSDDNDHDTCFVYEFQKKIVEYIKEYLVDINKIYYFSDGCSAHYKNYKNFINLCHHKEDFEITAEWVFFATSHGKSPCDGIGGTIKRTTARASLQRPLENQILTVDDMLEFCIPNINTIIFYKITKETVSARRQQLKEQFETGKTVPGTRSYHHYIPISNFEISFKRTSEHQGVDRFILSKAAMSDAVIVTKLNNFVACKYNFFWWVGMVTEIDITTNDIQMKFMHPHGPFQSFIWPQRDDICWVPLSSLIVVINVPTTKSGRTYNIDVIDYNTITNKF</sequence>
<proteinExistence type="predicted"/>
<organism evidence="1 3">
    <name type="scientific">Hydra vulgaris</name>
    <name type="common">Hydra</name>
    <name type="synonym">Hydra attenuata</name>
    <dbReference type="NCBI Taxonomy" id="6087"/>
    <lineage>
        <taxon>Eukaryota</taxon>
        <taxon>Metazoa</taxon>
        <taxon>Cnidaria</taxon>
        <taxon>Hydrozoa</taxon>
        <taxon>Hydroidolina</taxon>
        <taxon>Anthoathecata</taxon>
        <taxon>Aplanulata</taxon>
        <taxon>Hydridae</taxon>
        <taxon>Hydra</taxon>
    </lineage>
</organism>
<evidence type="ECO:0000313" key="2">
    <source>
        <dbReference type="RefSeq" id="XP_065649544.1"/>
    </source>
</evidence>
<dbReference type="RefSeq" id="XP_065649544.1">
    <property type="nucleotide sequence ID" value="XM_065793472.1"/>
</dbReference>
<dbReference type="Proteomes" id="UP001652625">
    <property type="component" value="Chromosome 03"/>
</dbReference>
<keyword evidence="1" id="KW-1185">Reference proteome</keyword>
<gene>
    <name evidence="2 3" type="primary">LOC136078216</name>
</gene>
<dbReference type="PANTHER" id="PTHR46601">
    <property type="entry name" value="ULP_PROTEASE DOMAIN-CONTAINING PROTEIN"/>
    <property type="match status" value="1"/>
</dbReference>
<accession>A0ABM4BKJ5</accession>
<name>A0ABM4BKJ5_HYDVU</name>
<reference evidence="2 3" key="1">
    <citation type="submission" date="2025-05" db="UniProtKB">
        <authorList>
            <consortium name="RefSeq"/>
        </authorList>
    </citation>
    <scope>IDENTIFICATION</scope>
</reference>
<evidence type="ECO:0000313" key="1">
    <source>
        <dbReference type="Proteomes" id="UP001652625"/>
    </source>
</evidence>